<dbReference type="InterPro" id="IPR007529">
    <property type="entry name" value="Znf_HIT"/>
</dbReference>
<sequence length="372" mass="43146">MQCEICQSQSFKYSCPRCNIKYCSLDCYRSENHGQCSEAFYKECVLDELQHQKANKDDTRKILEMLQRIEDEPEQDFESLDSDDDESDVGDLEERLAEVNLNNADAVWDKLTDEEKQEFKSIVFNGEIDKIVQPVKPWWNNHLDEKLVRDIQEDERKITEILKECPKVFANVKEFQKISTKKPAACIIYNIANVIAAYTYIFRYYNGDHNSYDLEASNNLITICENLKSNANFDSISLAVDSVMMECHNANLFSDLSTKDAMHEDLKEIFNGPGSKSHEKSYILSVLSDIINLFKSAKQSYRQNNPKEKTSAEGGTKKTFSSEFFANDALGNFKQLENQTHFTGCLKKIEFYLSFTKFCYNIKEWPVIWEML</sequence>
<dbReference type="PROSITE" id="PS51083">
    <property type="entry name" value="ZF_HIT"/>
    <property type="match status" value="1"/>
</dbReference>
<evidence type="ECO:0000313" key="5">
    <source>
        <dbReference type="Proteomes" id="UP000183832"/>
    </source>
</evidence>
<gene>
    <name evidence="4" type="ORF">CLUMA_CG002561</name>
</gene>
<keyword evidence="1" id="KW-0862">Zinc</keyword>
<protein>
    <submittedName>
        <fullName evidence="4">CLUMA_CG002561, isoform A</fullName>
    </submittedName>
</protein>
<dbReference type="Proteomes" id="UP000183832">
    <property type="component" value="Unassembled WGS sequence"/>
</dbReference>
<dbReference type="AlphaFoldDB" id="A0A1J1HLD9"/>
<keyword evidence="1" id="KW-0863">Zinc-finger</keyword>
<accession>A0A1J1HLD9</accession>
<keyword evidence="1" id="KW-0479">Metal-binding</keyword>
<dbReference type="STRING" id="568069.A0A1J1HLD9"/>
<reference evidence="4 5" key="1">
    <citation type="submission" date="2015-04" db="EMBL/GenBank/DDBJ databases">
        <authorList>
            <person name="Syromyatnikov M.Y."/>
            <person name="Popov V.N."/>
        </authorList>
    </citation>
    <scope>NUCLEOTIDE SEQUENCE [LARGE SCALE GENOMIC DNA]</scope>
</reference>
<dbReference type="PANTHER" id="PTHR15555">
    <property type="entry name" value="ZINC FINGER HIT DOMAIN CONTAINING PROTEIN 2 PROTEIN FON -RELATED"/>
    <property type="match status" value="1"/>
</dbReference>
<dbReference type="EMBL" id="CVRI01000010">
    <property type="protein sequence ID" value="CRK88845.1"/>
    <property type="molecule type" value="Genomic_DNA"/>
</dbReference>
<dbReference type="PANTHER" id="PTHR15555:SF0">
    <property type="entry name" value="ZINC FINGER HIT DOMAIN-CONTAINING PROTEIN 2"/>
    <property type="match status" value="1"/>
</dbReference>
<evidence type="ECO:0000256" key="1">
    <source>
        <dbReference type="PROSITE-ProRule" id="PRU00453"/>
    </source>
</evidence>
<proteinExistence type="predicted"/>
<dbReference type="OrthoDB" id="10248551at2759"/>
<dbReference type="Gene3D" id="3.30.60.190">
    <property type="match status" value="1"/>
</dbReference>
<evidence type="ECO:0000313" key="4">
    <source>
        <dbReference type="EMBL" id="CRK88845.1"/>
    </source>
</evidence>
<dbReference type="CDD" id="cd23024">
    <property type="entry name" value="zf-HIT_ZNHIT2-3"/>
    <property type="match status" value="1"/>
</dbReference>
<evidence type="ECO:0000256" key="2">
    <source>
        <dbReference type="SAM" id="MobiDB-lite"/>
    </source>
</evidence>
<name>A0A1J1HLD9_9DIPT</name>
<dbReference type="Pfam" id="PF04438">
    <property type="entry name" value="zf-HIT"/>
    <property type="match status" value="1"/>
</dbReference>
<dbReference type="InterPro" id="IPR039646">
    <property type="entry name" value="ZNHIT2"/>
</dbReference>
<feature type="region of interest" description="Disordered" evidence="2">
    <location>
        <begin position="72"/>
        <end position="91"/>
    </location>
</feature>
<keyword evidence="5" id="KW-1185">Reference proteome</keyword>
<dbReference type="SUPFAM" id="SSF144232">
    <property type="entry name" value="HIT/MYND zinc finger-like"/>
    <property type="match status" value="1"/>
</dbReference>
<feature type="domain" description="HIT-type" evidence="3">
    <location>
        <begin position="3"/>
        <end position="36"/>
    </location>
</feature>
<evidence type="ECO:0000259" key="3">
    <source>
        <dbReference type="PROSITE" id="PS51083"/>
    </source>
</evidence>
<dbReference type="GO" id="GO:0008270">
    <property type="term" value="F:zinc ion binding"/>
    <property type="evidence" value="ECO:0007669"/>
    <property type="project" value="UniProtKB-UniRule"/>
</dbReference>
<organism evidence="4 5">
    <name type="scientific">Clunio marinus</name>
    <dbReference type="NCBI Taxonomy" id="568069"/>
    <lineage>
        <taxon>Eukaryota</taxon>
        <taxon>Metazoa</taxon>
        <taxon>Ecdysozoa</taxon>
        <taxon>Arthropoda</taxon>
        <taxon>Hexapoda</taxon>
        <taxon>Insecta</taxon>
        <taxon>Pterygota</taxon>
        <taxon>Neoptera</taxon>
        <taxon>Endopterygota</taxon>
        <taxon>Diptera</taxon>
        <taxon>Nematocera</taxon>
        <taxon>Chironomoidea</taxon>
        <taxon>Chironomidae</taxon>
        <taxon>Clunio</taxon>
    </lineage>
</organism>